<dbReference type="GO" id="GO:0016020">
    <property type="term" value="C:membrane"/>
    <property type="evidence" value="ECO:0007669"/>
    <property type="project" value="UniProtKB-SubCell"/>
</dbReference>
<dbReference type="Proteomes" id="UP000292702">
    <property type="component" value="Unassembled WGS sequence"/>
</dbReference>
<dbReference type="PANTHER" id="PTHR12483:SF115">
    <property type="entry name" value="COPPER TRANSPORT PROTEIN"/>
    <property type="match status" value="1"/>
</dbReference>
<keyword evidence="3 4" id="KW-0472">Membrane</keyword>
<protein>
    <recommendedName>
        <fullName evidence="4">Copper transport protein</fullName>
    </recommendedName>
</protein>
<dbReference type="EMBL" id="RWJN01000071">
    <property type="protein sequence ID" value="TCD68277.1"/>
    <property type="molecule type" value="Genomic_DNA"/>
</dbReference>
<evidence type="ECO:0000313" key="5">
    <source>
        <dbReference type="EMBL" id="TCD68277.1"/>
    </source>
</evidence>
<dbReference type="AlphaFoldDB" id="A0A4V6N782"/>
<keyword evidence="1 4" id="KW-0812">Transmembrane</keyword>
<gene>
    <name evidence="5" type="ORF">EIP91_011243</name>
</gene>
<evidence type="ECO:0000256" key="3">
    <source>
        <dbReference type="ARBA" id="ARBA00023136"/>
    </source>
</evidence>
<comment type="subcellular location">
    <subcellularLocation>
        <location evidence="4">Membrane</location>
        <topology evidence="4">Multi-pass membrane protein</topology>
    </subcellularLocation>
</comment>
<keyword evidence="4" id="KW-0187">Copper transport</keyword>
<sequence>MDHGDHGGHHMPMPRCTMNMLWNTQIEDTCIVFESWHISTKTGFVFSCIAIVFLGIFYEWLREAQKNLDRRIAARLRAQGKGKGHVAVVSAVDADGDVLEEEDLLTGVPAWKGAVQTSVPVASRVFRATLYGATVFLSFFLMLVFMTYNAYLILATVLGAAIGHYIFTPTMDVDAVLAGGSAAGKSMACH</sequence>
<dbReference type="PANTHER" id="PTHR12483">
    <property type="entry name" value="SOLUTE CARRIER FAMILY 31 COPPER TRANSPORTERS"/>
    <property type="match status" value="1"/>
</dbReference>
<feature type="transmembrane region" description="Helical" evidence="4">
    <location>
        <begin position="43"/>
        <end position="61"/>
    </location>
</feature>
<comment type="caution">
    <text evidence="5">The sequence shown here is derived from an EMBL/GenBank/DDBJ whole genome shotgun (WGS) entry which is preliminary data.</text>
</comment>
<dbReference type="GO" id="GO:0005375">
    <property type="term" value="F:copper ion transmembrane transporter activity"/>
    <property type="evidence" value="ECO:0007669"/>
    <property type="project" value="UniProtKB-UniRule"/>
</dbReference>
<dbReference type="OrthoDB" id="161814at2759"/>
<dbReference type="InterPro" id="IPR007274">
    <property type="entry name" value="Cop_transporter"/>
</dbReference>
<organism evidence="5 6">
    <name type="scientific">Steccherinum ochraceum</name>
    <dbReference type="NCBI Taxonomy" id="92696"/>
    <lineage>
        <taxon>Eukaryota</taxon>
        <taxon>Fungi</taxon>
        <taxon>Dikarya</taxon>
        <taxon>Basidiomycota</taxon>
        <taxon>Agaricomycotina</taxon>
        <taxon>Agaricomycetes</taxon>
        <taxon>Polyporales</taxon>
        <taxon>Steccherinaceae</taxon>
        <taxon>Steccherinum</taxon>
    </lineage>
</organism>
<keyword evidence="4" id="KW-0813">Transport</keyword>
<accession>A0A4V6N782</accession>
<proteinExistence type="inferred from homology"/>
<reference evidence="5 6" key="1">
    <citation type="submission" date="2018-11" db="EMBL/GenBank/DDBJ databases">
        <title>Genome assembly of Steccherinum ochraceum LE-BIN_3174, the white-rot fungus of the Steccherinaceae family (The Residual Polyporoid clade, Polyporales, Basidiomycota).</title>
        <authorList>
            <person name="Fedorova T.V."/>
            <person name="Glazunova O.A."/>
            <person name="Landesman E.O."/>
            <person name="Moiseenko K.V."/>
            <person name="Psurtseva N.V."/>
            <person name="Savinova O.S."/>
            <person name="Shakhova N.V."/>
            <person name="Tyazhelova T.V."/>
            <person name="Vasina D.V."/>
        </authorList>
    </citation>
    <scope>NUCLEOTIDE SEQUENCE [LARGE SCALE GENOMIC DNA]</scope>
    <source>
        <strain evidence="5 6">LE-BIN_3174</strain>
    </source>
</reference>
<dbReference type="Pfam" id="PF04145">
    <property type="entry name" value="Ctr"/>
    <property type="match status" value="1"/>
</dbReference>
<evidence type="ECO:0000256" key="2">
    <source>
        <dbReference type="ARBA" id="ARBA00022989"/>
    </source>
</evidence>
<keyword evidence="4" id="KW-0186">Copper</keyword>
<evidence type="ECO:0000313" key="6">
    <source>
        <dbReference type="Proteomes" id="UP000292702"/>
    </source>
</evidence>
<dbReference type="STRING" id="92696.A0A4V6N782"/>
<keyword evidence="2 4" id="KW-1133">Transmembrane helix</keyword>
<comment type="similarity">
    <text evidence="4">Belongs to the copper transporter (Ctr) (TC 1.A.56) family. SLC31A subfamily.</text>
</comment>
<evidence type="ECO:0000256" key="1">
    <source>
        <dbReference type="ARBA" id="ARBA00022692"/>
    </source>
</evidence>
<name>A0A4V6N782_9APHY</name>
<evidence type="ECO:0000256" key="4">
    <source>
        <dbReference type="RuleBase" id="RU367022"/>
    </source>
</evidence>
<keyword evidence="6" id="KW-1185">Reference proteome</keyword>
<keyword evidence="4" id="KW-0406">Ion transport</keyword>